<reference evidence="1 2" key="1">
    <citation type="submission" date="2018-10" db="EMBL/GenBank/DDBJ databases">
        <title>Genomic Encyclopedia of Archaeal and Bacterial Type Strains, Phase II (KMG-II): from individual species to whole genera.</title>
        <authorList>
            <person name="Goeker M."/>
        </authorList>
    </citation>
    <scope>NUCLEOTIDE SEQUENCE [LARGE SCALE GENOMIC DNA]</scope>
    <source>
        <strain evidence="1 2">DSM 18602</strain>
    </source>
</reference>
<accession>A0A495J3S8</accession>
<gene>
    <name evidence="1" type="ORF">BDD43_3847</name>
</gene>
<evidence type="ECO:0000313" key="1">
    <source>
        <dbReference type="EMBL" id="RKR83636.1"/>
    </source>
</evidence>
<organism evidence="1 2">
    <name type="scientific">Mucilaginibacter gracilis</name>
    <dbReference type="NCBI Taxonomy" id="423350"/>
    <lineage>
        <taxon>Bacteria</taxon>
        <taxon>Pseudomonadati</taxon>
        <taxon>Bacteroidota</taxon>
        <taxon>Sphingobacteriia</taxon>
        <taxon>Sphingobacteriales</taxon>
        <taxon>Sphingobacteriaceae</taxon>
        <taxon>Mucilaginibacter</taxon>
    </lineage>
</organism>
<dbReference type="Gene3D" id="2.160.20.120">
    <property type="match status" value="1"/>
</dbReference>
<comment type="caution">
    <text evidence="1">The sequence shown here is derived from an EMBL/GenBank/DDBJ whole genome shotgun (WGS) entry which is preliminary data.</text>
</comment>
<proteinExistence type="predicted"/>
<dbReference type="EMBL" id="RBKU01000001">
    <property type="protein sequence ID" value="RKR83636.1"/>
    <property type="molecule type" value="Genomic_DNA"/>
</dbReference>
<sequence length="243" mass="26584">MKTSNKLLLSALIIFVISLGIYNSALRAEFLTGNFKNPYRNYHPKNVNYFNEVEINAASQLDVSIVPGQGKVYVSKWSGNVVKITQQGKRLIVNVVYLKDDNKNGGSIIIECPALVSVKAKAFFTDEGKLITHNNLNSNNDDRHITVKGFKQDSLLIEADNASSIGLVGNKLGSLNAILGFTPGAASSLSIEQSNTIQKSNLQVRQKGRLEVENINIPQLKYHFADSAEVSFTGVATKSLNKN</sequence>
<dbReference type="AlphaFoldDB" id="A0A495J3S8"/>
<name>A0A495J3S8_9SPHI</name>
<evidence type="ECO:0000313" key="2">
    <source>
        <dbReference type="Proteomes" id="UP000268007"/>
    </source>
</evidence>
<dbReference type="OrthoDB" id="850138at2"/>
<dbReference type="Proteomes" id="UP000268007">
    <property type="component" value="Unassembled WGS sequence"/>
</dbReference>
<dbReference type="RefSeq" id="WP_147425685.1">
    <property type="nucleotide sequence ID" value="NZ_RBKU01000001.1"/>
</dbReference>
<protein>
    <submittedName>
        <fullName evidence="1">Uncharacterized protein</fullName>
    </submittedName>
</protein>
<keyword evidence="2" id="KW-1185">Reference proteome</keyword>